<gene>
    <name evidence="1" type="ORF">M8818_005785</name>
</gene>
<keyword evidence="2" id="KW-1185">Reference proteome</keyword>
<name>A0ACC3S9V7_9PEZI</name>
<protein>
    <submittedName>
        <fullName evidence="1">Uncharacterized protein</fullName>
    </submittedName>
</protein>
<evidence type="ECO:0000313" key="2">
    <source>
        <dbReference type="Proteomes" id="UP001320706"/>
    </source>
</evidence>
<comment type="caution">
    <text evidence="1">The sequence shown here is derived from an EMBL/GenBank/DDBJ whole genome shotgun (WGS) entry which is preliminary data.</text>
</comment>
<dbReference type="Proteomes" id="UP001320706">
    <property type="component" value="Unassembled WGS sequence"/>
</dbReference>
<sequence length="421" mass="45567">MGRLLLSINAGSSSVKVTVFKGSPGDTEPSDLAVVQIAGLTAPPATLSYERGDVKIKNQEIEGVETQADAFKKILDHLIEDEGLGELKGKGDVEFACHRVVHGGDYDKQVRIDRDTYHHLEELSDLAPLHNAGALAIVKAVHDVLPSVTNIAFFDSTFHSTIPLATRTYMIDPDRATHNKLRKYGFHGLSYAYITRTISSYLSIPRDQTNIIALHLGSGASACCIKGGKSIDTTMGLTPLSGLPGATRSGDVDPSLIFHFTHDAGKPSRQSSKDLHITEAEQILNKESGWKAITGTTDFGKISQGWEDGEEKAKLAFEIFADRIVAYVGSYYVRLGGEVDALVFAGGIGEKGAVLRKYVVEKLYCLGFELDEGKNASPGKDRVVAIGKEGARHKVLVCQTDEQTEMARQCVQSAADFKDKA</sequence>
<reference evidence="1" key="1">
    <citation type="submission" date="2024-02" db="EMBL/GenBank/DDBJ databases">
        <title>Metagenome Assembled Genome of Zalaria obscura JY119.</title>
        <authorList>
            <person name="Vighnesh L."/>
            <person name="Jagadeeshwari U."/>
            <person name="Venkata Ramana C."/>
            <person name="Sasikala C."/>
        </authorList>
    </citation>
    <scope>NUCLEOTIDE SEQUENCE</scope>
    <source>
        <strain evidence="1">JY119</strain>
    </source>
</reference>
<proteinExistence type="predicted"/>
<dbReference type="EMBL" id="JAMKPW020000033">
    <property type="protein sequence ID" value="KAK8202258.1"/>
    <property type="molecule type" value="Genomic_DNA"/>
</dbReference>
<evidence type="ECO:0000313" key="1">
    <source>
        <dbReference type="EMBL" id="KAK8202258.1"/>
    </source>
</evidence>
<organism evidence="1 2">
    <name type="scientific">Zalaria obscura</name>
    <dbReference type="NCBI Taxonomy" id="2024903"/>
    <lineage>
        <taxon>Eukaryota</taxon>
        <taxon>Fungi</taxon>
        <taxon>Dikarya</taxon>
        <taxon>Ascomycota</taxon>
        <taxon>Pezizomycotina</taxon>
        <taxon>Dothideomycetes</taxon>
        <taxon>Dothideomycetidae</taxon>
        <taxon>Dothideales</taxon>
        <taxon>Zalariaceae</taxon>
        <taxon>Zalaria</taxon>
    </lineage>
</organism>
<accession>A0ACC3S9V7</accession>